<protein>
    <submittedName>
        <fullName evidence="2">Uncharacterized protein</fullName>
    </submittedName>
</protein>
<reference evidence="3" key="1">
    <citation type="journal article" date="2017" name="bioRxiv">
        <title>Comparative analysis of the genomes of Stylophora pistillata and Acropora digitifera provides evidence for extensive differences between species of corals.</title>
        <authorList>
            <person name="Voolstra C.R."/>
            <person name="Li Y."/>
            <person name="Liew Y.J."/>
            <person name="Baumgarten S."/>
            <person name="Zoccola D."/>
            <person name="Flot J.-F."/>
            <person name="Tambutte S."/>
            <person name="Allemand D."/>
            <person name="Aranda M."/>
        </authorList>
    </citation>
    <scope>NUCLEOTIDE SEQUENCE [LARGE SCALE GENOMIC DNA]</scope>
</reference>
<name>A0A2B4SWC7_STYPI</name>
<evidence type="ECO:0000313" key="3">
    <source>
        <dbReference type="Proteomes" id="UP000225706"/>
    </source>
</evidence>
<feature type="compositionally biased region" description="Basic residues" evidence="1">
    <location>
        <begin position="131"/>
        <end position="141"/>
    </location>
</feature>
<dbReference type="OrthoDB" id="5983749at2759"/>
<keyword evidence="3" id="KW-1185">Reference proteome</keyword>
<gene>
    <name evidence="2" type="ORF">AWC38_SpisGene901</name>
</gene>
<organism evidence="2 3">
    <name type="scientific">Stylophora pistillata</name>
    <name type="common">Smooth cauliflower coral</name>
    <dbReference type="NCBI Taxonomy" id="50429"/>
    <lineage>
        <taxon>Eukaryota</taxon>
        <taxon>Metazoa</taxon>
        <taxon>Cnidaria</taxon>
        <taxon>Anthozoa</taxon>
        <taxon>Hexacorallia</taxon>
        <taxon>Scleractinia</taxon>
        <taxon>Astrocoeniina</taxon>
        <taxon>Pocilloporidae</taxon>
        <taxon>Stylophora</taxon>
    </lineage>
</organism>
<accession>A0A2B4SWC7</accession>
<proteinExistence type="predicted"/>
<evidence type="ECO:0000313" key="2">
    <source>
        <dbReference type="EMBL" id="PFX34201.1"/>
    </source>
</evidence>
<dbReference type="Proteomes" id="UP000225706">
    <property type="component" value="Unassembled WGS sequence"/>
</dbReference>
<dbReference type="EMBL" id="LSMT01000006">
    <property type="protein sequence ID" value="PFX34201.1"/>
    <property type="molecule type" value="Genomic_DNA"/>
</dbReference>
<feature type="region of interest" description="Disordered" evidence="1">
    <location>
        <begin position="91"/>
        <end position="157"/>
    </location>
</feature>
<sequence length="157" mass="18241">MLCREILVGDPFPGTKYGTVAKGTKWEEVAENLNKIQQVFFKVDKGAVRDRYNLLSKELRNNLKREEIESRIKADMTEVEMAVQELTEKEDAAVTGQRVVENQKKVKDSQDRENAESVRKKAMERLGQTRVKAKEKRRRKDRAKENKSNKLVGYWPS</sequence>
<dbReference type="AlphaFoldDB" id="A0A2B4SWC7"/>
<comment type="caution">
    <text evidence="2">The sequence shown here is derived from an EMBL/GenBank/DDBJ whole genome shotgun (WGS) entry which is preliminary data.</text>
</comment>
<feature type="compositionally biased region" description="Basic and acidic residues" evidence="1">
    <location>
        <begin position="101"/>
        <end position="124"/>
    </location>
</feature>
<evidence type="ECO:0000256" key="1">
    <source>
        <dbReference type="SAM" id="MobiDB-lite"/>
    </source>
</evidence>